<dbReference type="PATRIC" id="fig|251702.3.peg.1705"/>
<dbReference type="AlphaFoldDB" id="A0A0N8QPQ4"/>
<gene>
    <name evidence="2" type="ORF">ALO88_01266</name>
</gene>
<proteinExistence type="predicted"/>
<dbReference type="Gene3D" id="1.20.1170.10">
    <property type="match status" value="1"/>
</dbReference>
<dbReference type="Proteomes" id="UP000050425">
    <property type="component" value="Unassembled WGS sequence"/>
</dbReference>
<evidence type="ECO:0000313" key="3">
    <source>
        <dbReference type="Proteomes" id="UP000050425"/>
    </source>
</evidence>
<dbReference type="CDD" id="cd22657">
    <property type="entry name" value="ClyA_XaxA-like"/>
    <property type="match status" value="1"/>
</dbReference>
<dbReference type="NCBIfam" id="NF033928">
    <property type="entry name" value="alph_xenorhab_A"/>
    <property type="match status" value="1"/>
</dbReference>
<reference evidence="2 3" key="1">
    <citation type="submission" date="2015-09" db="EMBL/GenBank/DDBJ databases">
        <title>Genome announcement of multiple Pseudomonas syringae strains.</title>
        <authorList>
            <person name="Thakur S."/>
            <person name="Wang P.W."/>
            <person name="Gong Y."/>
            <person name="Weir B.S."/>
            <person name="Guttman D.S."/>
        </authorList>
    </citation>
    <scope>NUCLEOTIDE SEQUENCE [LARGE SCALE GENOMIC DNA]</scope>
    <source>
        <strain evidence="2 3">ICMP4303</strain>
    </source>
</reference>
<comment type="caution">
    <text evidence="2">The sequence shown here is derived from an EMBL/GenBank/DDBJ whole genome shotgun (WGS) entry which is preliminary data.</text>
</comment>
<evidence type="ECO:0000313" key="2">
    <source>
        <dbReference type="EMBL" id="KPW51038.1"/>
    </source>
</evidence>
<dbReference type="SUPFAM" id="SSF58100">
    <property type="entry name" value="Bacterial hemolysins"/>
    <property type="match status" value="1"/>
</dbReference>
<evidence type="ECO:0000256" key="1">
    <source>
        <dbReference type="SAM" id="Coils"/>
    </source>
</evidence>
<dbReference type="EMBL" id="LJPT01000036">
    <property type="protein sequence ID" value="KPW51038.1"/>
    <property type="molecule type" value="Genomic_DNA"/>
</dbReference>
<sequence>MALKRQLNAVVNKMPIIRKLIMVTLVEPQFTDGEEHAVEDVSRVSKDLMDVLSSQGDGVARAPGLLITNEDVRRIRRYVNSGLALPTALDEVSQLTGGIDNAIPGLGPDAIAELHAGIQAHARSWSAIETNMQKVGGDLYVFSGNLINIATHVVDFIKGLESYQTLQVGELTPAQIDQMPPVALMDQDSRKIPGLLALVDDLKIHIKDHSASTTRTRVGVTDFKRCLKEEIAPGVALKIRLARSGSAGDEIARLTADVDQLNNRINQKLAEYEEYSEYKWIGFWWGPIVGALSYSIYGPKASAALGEKDRLIEEKRQVELTLKKQNRLLGDLLAFETSLQDLKTRIDGAASGVSNIESLWVLLEELVESSYDRIKNTNNAVYLVSFVSRFQTLMSNWKEIQVQSFDLLTAFNNALEESAV</sequence>
<name>A0A0N8QPQ4_9PSED</name>
<protein>
    <submittedName>
        <fullName evidence="2">Binary cytotoxin component</fullName>
    </submittedName>
</protein>
<accession>A0A0N8QPQ4</accession>
<keyword evidence="1" id="KW-0175">Coiled coil</keyword>
<organism evidence="2 3">
    <name type="scientific">Pseudomonas syringae pv. antirrhini</name>
    <dbReference type="NCBI Taxonomy" id="251702"/>
    <lineage>
        <taxon>Bacteria</taxon>
        <taxon>Pseudomonadati</taxon>
        <taxon>Pseudomonadota</taxon>
        <taxon>Gammaproteobacteria</taxon>
        <taxon>Pseudomonadales</taxon>
        <taxon>Pseudomonadaceae</taxon>
        <taxon>Pseudomonas</taxon>
    </lineage>
</organism>
<feature type="coiled-coil region" evidence="1">
    <location>
        <begin position="251"/>
        <end position="278"/>
    </location>
</feature>